<sequence length="1042" mass="120112">MLNSAPFQIYNASAGSGKTFTLVKKYLNILLGSKNLHAFKHVLAITFTNKAVNEMKERVLTSLHAFSEESILNNPTPLFNIIAEELSISHEELHLRAKRVLTKILHNYAFFDIVTIDKFNHRLLRTFAFDLKLPTNFEVSLDEKTLINEAVDNLIYQAGEDKILTEILIDFALEKTDNDKSWDVARDLKEIAKLLSKEEYIEHIKLLEGKSLEDFKNLGKQLKEMINQQEEDITTIATSLLETFTEKGLEITDFTGKYLPGFLQKIVSKSYTSIKFNAKWQEKIATDPLYPKRVNLGTATTIDNLQPRIAEDFQNIKTGFFRLEFLNNFYKNLVPLSLLSAINAELIKIKEERNLLLISEFNRLISSAIANQPAPFIYERIGEKYKHYFIDEFQDTSTMQWQNIQPLVSNALEAELPSGKTGSLMIVGDAKQAIYRWRGGKAEQFIDLYNEENPFHADKEVTSLPTNYRSYDEIVKFNNQFFQHISQFLNNDTYKDLFEKHSFQKQNNKPGGYVNFNFIDPKENKESEDNLYCIATLDAIKDALDKGFTYNDISILTRSKAQGTTIADYLSENDIPIISSESLLLKNDKKIAFLIDLIIYFNQPEDKEIHLNILRFLAEKNKVEELHSFYEKYISNLELVFEEQDFKPNYFLQLPFYNAVEYAINAFNLAEESEAYLQFFLDEILAFSQNNNDSLSSFLAFWELKKDALSIVAPQSSDAVQLMTIHKSKGLEFSVVVYPFANTNIYNDRDFKMWFPVEKDLFGVDYALFSKKSAIENINETGKALVSDYDQKQELDQLNILYVALTRAVEQLYIICKRDISAGGVENVKTFAGLFINFLKSEDLWKDTQDNYSLGNHQRSSEGKSKNTELSQTIPFISNSSFGNSFELITKSGSLWDTKQKTAIDKGNIYHYLLSKIFYKEDIQFTVDEAVANGLIEKEESGTFKQYLTDLTEESSLKKYYTRAYKIYNEREIITSEGTFLRPDRFVEKDNKVTIIDYKTGGFSDKYKNQINGYANALAQVGYEVEEKLLVFINDNIEIIKV</sequence>
<dbReference type="InterPro" id="IPR000212">
    <property type="entry name" value="DNA_helicase_UvrD/REP"/>
</dbReference>
<keyword evidence="3" id="KW-0227">DNA damage</keyword>
<feature type="domain" description="UvrD-like helicase C-terminal" evidence="16">
    <location>
        <begin position="483"/>
        <end position="730"/>
    </location>
</feature>
<evidence type="ECO:0000256" key="1">
    <source>
        <dbReference type="ARBA" id="ARBA00022722"/>
    </source>
</evidence>
<keyword evidence="8" id="KW-0238">DNA-binding</keyword>
<gene>
    <name evidence="17" type="ORF">JM658_01355</name>
</gene>
<evidence type="ECO:0000256" key="5">
    <source>
        <dbReference type="ARBA" id="ARBA00022806"/>
    </source>
</evidence>
<keyword evidence="7 14" id="KW-0067">ATP-binding</keyword>
<evidence type="ECO:0000256" key="8">
    <source>
        <dbReference type="ARBA" id="ARBA00023125"/>
    </source>
</evidence>
<dbReference type="InterPro" id="IPR014016">
    <property type="entry name" value="UvrD-like_ATP-bd"/>
</dbReference>
<evidence type="ECO:0000256" key="13">
    <source>
        <dbReference type="ARBA" id="ARBA00048988"/>
    </source>
</evidence>
<comment type="catalytic activity">
    <reaction evidence="13">
        <text>ATP + H2O = ADP + phosphate + H(+)</text>
        <dbReference type="Rhea" id="RHEA:13065"/>
        <dbReference type="ChEBI" id="CHEBI:15377"/>
        <dbReference type="ChEBI" id="CHEBI:15378"/>
        <dbReference type="ChEBI" id="CHEBI:30616"/>
        <dbReference type="ChEBI" id="CHEBI:43474"/>
        <dbReference type="ChEBI" id="CHEBI:456216"/>
        <dbReference type="EC" id="5.6.2.4"/>
    </reaction>
</comment>
<organism evidence="17 18">
    <name type="scientific">Joostella atrarenae</name>
    <dbReference type="NCBI Taxonomy" id="679257"/>
    <lineage>
        <taxon>Bacteria</taxon>
        <taxon>Pseudomonadati</taxon>
        <taxon>Bacteroidota</taxon>
        <taxon>Flavobacteriia</taxon>
        <taxon>Flavobacteriales</taxon>
        <taxon>Flavobacteriaceae</taxon>
        <taxon>Joostella</taxon>
    </lineage>
</organism>
<protein>
    <recommendedName>
        <fullName evidence="12">DNA 3'-5' helicase</fullName>
        <ecNumber evidence="12">5.6.2.4</ecNumber>
    </recommendedName>
</protein>
<reference evidence="17 18" key="1">
    <citation type="submission" date="2021-01" db="EMBL/GenBank/DDBJ databases">
        <title>Genome sequencing of Joostella atrarenae M1-2 (= KCTC 23194).</title>
        <authorList>
            <person name="Zakaria M.R."/>
            <person name="Lam M.Q."/>
            <person name="Chong C.S."/>
        </authorList>
    </citation>
    <scope>NUCLEOTIDE SEQUENCE [LARGE SCALE GENOMIC DNA]</scope>
    <source>
        <strain evidence="17 18">M1-2</strain>
    </source>
</reference>
<name>A0ABS9IZ55_9FLAO</name>
<comment type="caution">
    <text evidence="17">The sequence shown here is derived from an EMBL/GenBank/DDBJ whole genome shotgun (WGS) entry which is preliminary data.</text>
</comment>
<dbReference type="InterPro" id="IPR027417">
    <property type="entry name" value="P-loop_NTPase"/>
</dbReference>
<keyword evidence="6" id="KW-0269">Exonuclease</keyword>
<dbReference type="Gene3D" id="1.10.3170.10">
    <property type="entry name" value="Recbcd, chain B, domain 2"/>
    <property type="match status" value="1"/>
</dbReference>
<keyword evidence="1" id="KW-0540">Nuclease</keyword>
<dbReference type="Proteomes" id="UP000829517">
    <property type="component" value="Unassembled WGS sequence"/>
</dbReference>
<evidence type="ECO:0000256" key="11">
    <source>
        <dbReference type="ARBA" id="ARBA00034617"/>
    </source>
</evidence>
<evidence type="ECO:0000256" key="12">
    <source>
        <dbReference type="ARBA" id="ARBA00034808"/>
    </source>
</evidence>
<keyword evidence="18" id="KW-1185">Reference proteome</keyword>
<evidence type="ECO:0000313" key="17">
    <source>
        <dbReference type="EMBL" id="MCF8713461.1"/>
    </source>
</evidence>
<dbReference type="PROSITE" id="PS51217">
    <property type="entry name" value="UVRD_HELICASE_CTER"/>
    <property type="match status" value="1"/>
</dbReference>
<evidence type="ECO:0000256" key="10">
    <source>
        <dbReference type="ARBA" id="ARBA00023235"/>
    </source>
</evidence>
<dbReference type="SUPFAM" id="SSF52540">
    <property type="entry name" value="P-loop containing nucleoside triphosphate hydrolases"/>
    <property type="match status" value="1"/>
</dbReference>
<dbReference type="Pfam" id="PF13361">
    <property type="entry name" value="UvrD_C"/>
    <property type="match status" value="2"/>
</dbReference>
<evidence type="ECO:0000256" key="7">
    <source>
        <dbReference type="ARBA" id="ARBA00022840"/>
    </source>
</evidence>
<evidence type="ECO:0000259" key="15">
    <source>
        <dbReference type="PROSITE" id="PS51198"/>
    </source>
</evidence>
<keyword evidence="10" id="KW-0413">Isomerase</keyword>
<evidence type="ECO:0000256" key="14">
    <source>
        <dbReference type="PROSITE-ProRule" id="PRU00560"/>
    </source>
</evidence>
<dbReference type="EMBL" id="JAETXX010000001">
    <property type="protein sequence ID" value="MCF8713461.1"/>
    <property type="molecule type" value="Genomic_DNA"/>
</dbReference>
<evidence type="ECO:0000259" key="16">
    <source>
        <dbReference type="PROSITE" id="PS51217"/>
    </source>
</evidence>
<proteinExistence type="predicted"/>
<dbReference type="InterPro" id="IPR011604">
    <property type="entry name" value="PDDEXK-like_dom_sf"/>
</dbReference>
<comment type="catalytic activity">
    <reaction evidence="11">
        <text>Couples ATP hydrolysis with the unwinding of duplex DNA by translocating in the 3'-5' direction.</text>
        <dbReference type="EC" id="5.6.2.4"/>
    </reaction>
</comment>
<evidence type="ECO:0000256" key="2">
    <source>
        <dbReference type="ARBA" id="ARBA00022741"/>
    </source>
</evidence>
<dbReference type="Pfam" id="PF00580">
    <property type="entry name" value="UvrD-helicase"/>
    <property type="match status" value="1"/>
</dbReference>
<keyword evidence="2 14" id="KW-0547">Nucleotide-binding</keyword>
<evidence type="ECO:0000256" key="3">
    <source>
        <dbReference type="ARBA" id="ARBA00022763"/>
    </source>
</evidence>
<dbReference type="PANTHER" id="PTHR11070:SF67">
    <property type="entry name" value="DNA 3'-5' HELICASE"/>
    <property type="match status" value="1"/>
</dbReference>
<dbReference type="RefSeq" id="WP_236957432.1">
    <property type="nucleotide sequence ID" value="NZ_JAETXX010000001.1"/>
</dbReference>
<evidence type="ECO:0000256" key="4">
    <source>
        <dbReference type="ARBA" id="ARBA00022801"/>
    </source>
</evidence>
<dbReference type="PROSITE" id="PS51198">
    <property type="entry name" value="UVRD_HELICASE_ATP_BIND"/>
    <property type="match status" value="1"/>
</dbReference>
<accession>A0ABS9IZ55</accession>
<evidence type="ECO:0000256" key="9">
    <source>
        <dbReference type="ARBA" id="ARBA00023204"/>
    </source>
</evidence>
<feature type="binding site" evidence="14">
    <location>
        <begin position="12"/>
        <end position="19"/>
    </location>
    <ligand>
        <name>ATP</name>
        <dbReference type="ChEBI" id="CHEBI:30616"/>
    </ligand>
</feature>
<dbReference type="EC" id="5.6.2.4" evidence="12"/>
<keyword evidence="4 14" id="KW-0378">Hydrolase</keyword>
<feature type="domain" description="UvrD-like helicase ATP-binding" evidence="15">
    <location>
        <begin position="1"/>
        <end position="471"/>
    </location>
</feature>
<evidence type="ECO:0000256" key="6">
    <source>
        <dbReference type="ARBA" id="ARBA00022839"/>
    </source>
</evidence>
<evidence type="ECO:0000313" key="18">
    <source>
        <dbReference type="Proteomes" id="UP000829517"/>
    </source>
</evidence>
<dbReference type="PANTHER" id="PTHR11070">
    <property type="entry name" value="UVRD / RECB / PCRA DNA HELICASE FAMILY MEMBER"/>
    <property type="match status" value="1"/>
</dbReference>
<keyword evidence="9" id="KW-0234">DNA repair</keyword>
<dbReference type="Gene3D" id="3.90.320.10">
    <property type="match status" value="1"/>
</dbReference>
<dbReference type="Gene3D" id="3.40.50.300">
    <property type="entry name" value="P-loop containing nucleotide triphosphate hydrolases"/>
    <property type="match status" value="3"/>
</dbReference>
<dbReference type="InterPro" id="IPR014017">
    <property type="entry name" value="DNA_helicase_UvrD-like_C"/>
</dbReference>
<keyword evidence="5 14" id="KW-0347">Helicase</keyword>